<keyword evidence="2" id="KW-1185">Reference proteome</keyword>
<dbReference type="Proteomes" id="UP001300502">
    <property type="component" value="Unassembled WGS sequence"/>
</dbReference>
<accession>A0AAV9IGB6</accession>
<evidence type="ECO:0000313" key="1">
    <source>
        <dbReference type="EMBL" id="KAK4526318.1"/>
    </source>
</evidence>
<dbReference type="EMBL" id="JANCYU010000038">
    <property type="protein sequence ID" value="KAK4526318.1"/>
    <property type="molecule type" value="Genomic_DNA"/>
</dbReference>
<comment type="caution">
    <text evidence="1">The sequence shown here is derived from an EMBL/GenBank/DDBJ whole genome shotgun (WGS) entry which is preliminary data.</text>
</comment>
<evidence type="ECO:0000313" key="2">
    <source>
        <dbReference type="Proteomes" id="UP001300502"/>
    </source>
</evidence>
<protein>
    <submittedName>
        <fullName evidence="1">Uncharacterized protein</fullName>
    </submittedName>
</protein>
<reference evidence="1 2" key="1">
    <citation type="submission" date="2022-07" db="EMBL/GenBank/DDBJ databases">
        <title>Genome-wide signatures of adaptation to extreme environments.</title>
        <authorList>
            <person name="Cho C.H."/>
            <person name="Yoon H.S."/>
        </authorList>
    </citation>
    <scope>NUCLEOTIDE SEQUENCE [LARGE SCALE GENOMIC DNA]</scope>
    <source>
        <strain evidence="1 2">108.79 E11</strain>
    </source>
</reference>
<dbReference type="AlphaFoldDB" id="A0AAV9IGB6"/>
<sequence>MAYSRLSLSFHLTSTLQSSVVYKFEAKLSCQTRNTFRGEGVLYVRPIFNPRSFLYQCKHIQRCGLVASVQHDESTKNDGLASFHWTKIFVPDGMKIDKKYANVWLEDVPNLSVESSETKVSELLGETVKVGNEELSTRGASLKVASSLLLPKKFARSFPLKSAGSRISRVFLREDFINLWNALVDEQDTEELRIVFSASGLGKSIYLYLIAVFARHFGIPVQYIGNTSDLLGQEGDDRSVARNYVGNTESMLHKRFDDKLVARKYAAMLLFMNSGILGSLGPFYSGRPRYDFLQGHAIKFVAYYAFVKGDLVLCDELRRNFMLMEPRNLLIIDEHNALWQELGNDPNTWLPFFEFYAEPVGHATWECKFVIAGSQHHEFESKLPSGYRNSTRYIEPLSKEEFKIWQALDDYPETFRDNESTVVDLTGRVPRTIAELIELSGTFRNFSFEKLVAWFTKNAFGDMKKRHEAYVDSLTEKQKKAFYNMLYELFLGRETPAITLFDSAYRDRGLLLEMKNGSVRFYNSIARDVLFESFSNYYFTKERLVEVSNKFKEAQREGFNSGEYFEELFLHLCQQFRPDIEIYSRADYRTIHLKSNLWLRFDGKEFMPPRPKIEFSCWIKFGTDYPRLDYAYVDMTDDGSWMLYLIQVSVSSFPAHSIDSAQLERLFKKTDGTVQLASLLNSFFAEVLEVSPVYDAREKIVNFEVTDSQGISFRDRISILYVTPLTREDAKADSAPEFVEFLTFDNFPGYMKSYIDVGRKVRSRRSSPSRSPVKRTIFGET</sequence>
<name>A0AAV9IGB6_9RHOD</name>
<proteinExistence type="predicted"/>
<gene>
    <name evidence="1" type="ORF">GAYE_SCF22MG4232</name>
</gene>
<organism evidence="1 2">
    <name type="scientific">Galdieria yellowstonensis</name>
    <dbReference type="NCBI Taxonomy" id="3028027"/>
    <lineage>
        <taxon>Eukaryota</taxon>
        <taxon>Rhodophyta</taxon>
        <taxon>Bangiophyceae</taxon>
        <taxon>Galdieriales</taxon>
        <taxon>Galdieriaceae</taxon>
        <taxon>Galdieria</taxon>
    </lineage>
</organism>